<protein>
    <submittedName>
        <fullName evidence="4">Sensor domain-containing protein</fullName>
    </submittedName>
</protein>
<feature type="region of interest" description="Disordered" evidence="1">
    <location>
        <begin position="1"/>
        <end position="47"/>
    </location>
</feature>
<feature type="domain" description="PknH-like extracellular" evidence="3">
    <location>
        <begin position="82"/>
        <end position="255"/>
    </location>
</feature>
<keyword evidence="5" id="KW-1185">Reference proteome</keyword>
<feature type="transmembrane region" description="Helical" evidence="2">
    <location>
        <begin position="53"/>
        <end position="74"/>
    </location>
</feature>
<sequence>MPQSPPPDGERTPARPFPRPPAPPDWGPPQPHPWPYSPPPPPQPEPRRPRRRLWVVIAAVQFAVIAALVAWIAWPAVMRAIPGAVRAEVLTPAEAGDAVGVPLHAGASRSEPPPPPRADPPECAVAAGPTTRAVYAPGWTRFHSATYQDSAESTVVTQVIGTYPDRARATEVFGALSDGVSGCDAARRIGETTSSWSYGVYTTSPDVLIWIGFQDGAPWACFRQARLEGSSVLQVSVCQAGDGAPATARLAERFFGRAGA</sequence>
<reference evidence="4 5" key="1">
    <citation type="submission" date="2024-08" db="EMBL/GenBank/DDBJ databases">
        <title>Genome mining of Saccharopolyspora cebuensis PGLac3 from Nigerian medicinal plant.</title>
        <authorList>
            <person name="Ezeobiora C.E."/>
            <person name="Igbokwe N.H."/>
            <person name="Amin D.H."/>
            <person name="Mendie U.E."/>
        </authorList>
    </citation>
    <scope>NUCLEOTIDE SEQUENCE [LARGE SCALE GENOMIC DNA]</scope>
    <source>
        <strain evidence="4 5">PGLac3</strain>
    </source>
</reference>
<dbReference type="Proteomes" id="UP001564626">
    <property type="component" value="Unassembled WGS sequence"/>
</dbReference>
<evidence type="ECO:0000256" key="1">
    <source>
        <dbReference type="SAM" id="MobiDB-lite"/>
    </source>
</evidence>
<evidence type="ECO:0000259" key="3">
    <source>
        <dbReference type="Pfam" id="PF14032"/>
    </source>
</evidence>
<organism evidence="4 5">
    <name type="scientific">Saccharopolyspora cebuensis</name>
    <dbReference type="NCBI Taxonomy" id="418759"/>
    <lineage>
        <taxon>Bacteria</taxon>
        <taxon>Bacillati</taxon>
        <taxon>Actinomycetota</taxon>
        <taxon>Actinomycetes</taxon>
        <taxon>Pseudonocardiales</taxon>
        <taxon>Pseudonocardiaceae</taxon>
        <taxon>Saccharopolyspora</taxon>
    </lineage>
</organism>
<evidence type="ECO:0000313" key="5">
    <source>
        <dbReference type="Proteomes" id="UP001564626"/>
    </source>
</evidence>
<accession>A0ABV4CMS5</accession>
<feature type="region of interest" description="Disordered" evidence="1">
    <location>
        <begin position="103"/>
        <end position="122"/>
    </location>
</feature>
<keyword evidence="2" id="KW-1133">Transmembrane helix</keyword>
<proteinExistence type="predicted"/>
<dbReference type="RefSeq" id="WP_369775424.1">
    <property type="nucleotide sequence ID" value="NZ_JBGEHV010000055.1"/>
</dbReference>
<feature type="compositionally biased region" description="Pro residues" evidence="1">
    <location>
        <begin position="15"/>
        <end position="44"/>
    </location>
</feature>
<evidence type="ECO:0000313" key="4">
    <source>
        <dbReference type="EMBL" id="MEY8042391.1"/>
    </source>
</evidence>
<dbReference type="InterPro" id="IPR038232">
    <property type="entry name" value="PknH-like_Extracell_sf"/>
</dbReference>
<evidence type="ECO:0000256" key="2">
    <source>
        <dbReference type="SAM" id="Phobius"/>
    </source>
</evidence>
<comment type="caution">
    <text evidence="4">The sequence shown here is derived from an EMBL/GenBank/DDBJ whole genome shotgun (WGS) entry which is preliminary data.</text>
</comment>
<keyword evidence="2" id="KW-0812">Transmembrane</keyword>
<dbReference type="Pfam" id="PF14032">
    <property type="entry name" value="PknH_C"/>
    <property type="match status" value="1"/>
</dbReference>
<keyword evidence="2" id="KW-0472">Membrane</keyword>
<gene>
    <name evidence="4" type="ORF">AB8O55_23525</name>
</gene>
<dbReference type="EMBL" id="JBGEHV010000055">
    <property type="protein sequence ID" value="MEY8042391.1"/>
    <property type="molecule type" value="Genomic_DNA"/>
</dbReference>
<dbReference type="InterPro" id="IPR026954">
    <property type="entry name" value="PknH-like_Extracell"/>
</dbReference>
<dbReference type="Gene3D" id="3.40.1000.70">
    <property type="entry name" value="PknH-like extracellular domain"/>
    <property type="match status" value="1"/>
</dbReference>
<name>A0ABV4CMS5_9PSEU</name>